<keyword evidence="9" id="KW-1185">Reference proteome</keyword>
<evidence type="ECO:0000256" key="2">
    <source>
        <dbReference type="ARBA" id="ARBA00022771"/>
    </source>
</evidence>
<dbReference type="PROSITE" id="PS50950">
    <property type="entry name" value="ZF_THAP"/>
    <property type="match status" value="1"/>
</dbReference>
<dbReference type="SUPFAM" id="SSF57716">
    <property type="entry name" value="Glucocorticoid receptor-like (DNA-binding domain)"/>
    <property type="match status" value="1"/>
</dbReference>
<dbReference type="Pfam" id="PF05485">
    <property type="entry name" value="THAP"/>
    <property type="match status" value="1"/>
</dbReference>
<dbReference type="GO" id="GO:0043565">
    <property type="term" value="F:sequence-specific DNA binding"/>
    <property type="evidence" value="ECO:0007669"/>
    <property type="project" value="InterPro"/>
</dbReference>
<evidence type="ECO:0000256" key="1">
    <source>
        <dbReference type="ARBA" id="ARBA00022723"/>
    </source>
</evidence>
<evidence type="ECO:0000256" key="4">
    <source>
        <dbReference type="ARBA" id="ARBA00023125"/>
    </source>
</evidence>
<protein>
    <submittedName>
        <fullName evidence="8">THAP domain containing</fullName>
    </submittedName>
</protein>
<proteinExistence type="predicted"/>
<evidence type="ECO:0000256" key="5">
    <source>
        <dbReference type="PROSITE-ProRule" id="PRU00309"/>
    </source>
</evidence>
<evidence type="ECO:0000259" key="7">
    <source>
        <dbReference type="PROSITE" id="PS50950"/>
    </source>
</evidence>
<evidence type="ECO:0000313" key="9">
    <source>
        <dbReference type="Proteomes" id="UP001163046"/>
    </source>
</evidence>
<dbReference type="EMBL" id="MU827790">
    <property type="protein sequence ID" value="KAJ7331122.1"/>
    <property type="molecule type" value="Genomic_DNA"/>
</dbReference>
<accession>A0A9X0CG76</accession>
<reference evidence="8" key="1">
    <citation type="submission" date="2023-01" db="EMBL/GenBank/DDBJ databases">
        <title>Genome assembly of the deep-sea coral Lophelia pertusa.</title>
        <authorList>
            <person name="Herrera S."/>
            <person name="Cordes E."/>
        </authorList>
    </citation>
    <scope>NUCLEOTIDE SEQUENCE</scope>
    <source>
        <strain evidence="8">USNM1676648</strain>
        <tissue evidence="8">Polyp</tissue>
    </source>
</reference>
<dbReference type="OrthoDB" id="5982355at2759"/>
<sequence>MPGRRCVVYGCSNISNPEGGISVHISPASKSMRDKWLRFVRTHRVNFSPTGRFVVCSDHFNLESFERSFHVEGSRRTLRPGSFPTIWKKLPSQEPSSSRRVRTRRKAVNELLSTTGNEKSSHDQQEPGVELSCASGSSMGEEDCSLQNVMHSSTPLLSASTSSSLAADYDMNDSSALQEAVSVASPSFSFESQEIDLMVTRTPNTNDSSALQEAVSVASPSFSFESQEIDLMVTRTPNTVPNDQDSAGTTPVCLNCESLKKDKKKLQ</sequence>
<organism evidence="8 9">
    <name type="scientific">Desmophyllum pertusum</name>
    <dbReference type="NCBI Taxonomy" id="174260"/>
    <lineage>
        <taxon>Eukaryota</taxon>
        <taxon>Metazoa</taxon>
        <taxon>Cnidaria</taxon>
        <taxon>Anthozoa</taxon>
        <taxon>Hexacorallia</taxon>
        <taxon>Scleractinia</taxon>
        <taxon>Caryophylliina</taxon>
        <taxon>Caryophylliidae</taxon>
        <taxon>Desmophyllum</taxon>
    </lineage>
</organism>
<dbReference type="Proteomes" id="UP001163046">
    <property type="component" value="Unassembled WGS sequence"/>
</dbReference>
<name>A0A9X0CG76_9CNID</name>
<feature type="region of interest" description="Disordered" evidence="6">
    <location>
        <begin position="82"/>
        <end position="142"/>
    </location>
</feature>
<feature type="domain" description="THAP-type" evidence="7">
    <location>
        <begin position="1"/>
        <end position="87"/>
    </location>
</feature>
<evidence type="ECO:0000256" key="6">
    <source>
        <dbReference type="SAM" id="MobiDB-lite"/>
    </source>
</evidence>
<keyword evidence="1" id="KW-0479">Metal-binding</keyword>
<dbReference type="InterPro" id="IPR026516">
    <property type="entry name" value="THAP1/10"/>
</dbReference>
<gene>
    <name evidence="8" type="primary">THAP2</name>
    <name evidence="8" type="ORF">OS493_020824</name>
</gene>
<dbReference type="GO" id="GO:0008270">
    <property type="term" value="F:zinc ion binding"/>
    <property type="evidence" value="ECO:0007669"/>
    <property type="project" value="UniProtKB-KW"/>
</dbReference>
<comment type="caution">
    <text evidence="8">The sequence shown here is derived from an EMBL/GenBank/DDBJ whole genome shotgun (WGS) entry which is preliminary data.</text>
</comment>
<dbReference type="PANTHER" id="PTHR46600">
    <property type="entry name" value="THAP DOMAIN-CONTAINING"/>
    <property type="match status" value="1"/>
</dbReference>
<dbReference type="SMART" id="SM00692">
    <property type="entry name" value="DM3"/>
    <property type="match status" value="1"/>
</dbReference>
<keyword evidence="4 5" id="KW-0238">DNA-binding</keyword>
<keyword evidence="2 5" id="KW-0863">Zinc-finger</keyword>
<dbReference type="InterPro" id="IPR006612">
    <property type="entry name" value="THAP_Znf"/>
</dbReference>
<evidence type="ECO:0000256" key="3">
    <source>
        <dbReference type="ARBA" id="ARBA00022833"/>
    </source>
</evidence>
<keyword evidence="3" id="KW-0862">Zinc</keyword>
<dbReference type="AlphaFoldDB" id="A0A9X0CG76"/>
<dbReference type="SMART" id="SM00980">
    <property type="entry name" value="THAP"/>
    <property type="match status" value="1"/>
</dbReference>
<evidence type="ECO:0000313" key="8">
    <source>
        <dbReference type="EMBL" id="KAJ7331122.1"/>
    </source>
</evidence>
<dbReference type="PANTHER" id="PTHR46600:SF11">
    <property type="entry name" value="THAP DOMAIN-CONTAINING PROTEIN 10"/>
    <property type="match status" value="1"/>
</dbReference>